<dbReference type="SUPFAM" id="SSF47413">
    <property type="entry name" value="lambda repressor-like DNA-binding domains"/>
    <property type="match status" value="1"/>
</dbReference>
<dbReference type="Gene3D" id="1.10.260.40">
    <property type="entry name" value="lambda repressor-like DNA-binding domains"/>
    <property type="match status" value="1"/>
</dbReference>
<dbReference type="InterPro" id="IPR001387">
    <property type="entry name" value="Cro/C1-type_HTH"/>
</dbReference>
<evidence type="ECO:0000259" key="2">
    <source>
        <dbReference type="PROSITE" id="PS50943"/>
    </source>
</evidence>
<dbReference type="AlphaFoldDB" id="A0A6C0E570"/>
<protein>
    <recommendedName>
        <fullName evidence="2">HTH cro/C1-type domain-containing protein</fullName>
    </recommendedName>
</protein>
<organism evidence="3">
    <name type="scientific">viral metagenome</name>
    <dbReference type="NCBI Taxonomy" id="1070528"/>
    <lineage>
        <taxon>unclassified sequences</taxon>
        <taxon>metagenomes</taxon>
        <taxon>organismal metagenomes</taxon>
    </lineage>
</organism>
<dbReference type="CDD" id="cd00093">
    <property type="entry name" value="HTH_XRE"/>
    <property type="match status" value="1"/>
</dbReference>
<reference evidence="3" key="1">
    <citation type="journal article" date="2020" name="Nature">
        <title>Giant virus diversity and host interactions through global metagenomics.</title>
        <authorList>
            <person name="Schulz F."/>
            <person name="Roux S."/>
            <person name="Paez-Espino D."/>
            <person name="Jungbluth S."/>
            <person name="Walsh D.A."/>
            <person name="Denef V.J."/>
            <person name="McMahon K.D."/>
            <person name="Konstantinidis K.T."/>
            <person name="Eloe-Fadrosh E.A."/>
            <person name="Kyrpides N.C."/>
            <person name="Woyke T."/>
        </authorList>
    </citation>
    <scope>NUCLEOTIDE SEQUENCE</scope>
    <source>
        <strain evidence="3">GVMAG-M-3300023179-132</strain>
    </source>
</reference>
<feature type="domain" description="HTH cro/C1-type" evidence="2">
    <location>
        <begin position="99"/>
        <end position="153"/>
    </location>
</feature>
<sequence>MKTIYNLYYIYINYNMNTNTFQDLTPVNIGRGSINRPVVVPKSAAELARAKQAGIITTEKKFGSGSNQSAHTPLANPHTIEKTEDLRHMQVDATLSKAIMQARMAKKITQKDLGVAINEKQQIVADYEAGRGIPNPQIISKLERALNCRLPRPQKPKKIAEEMDIIQNTTSVANNNSKIPANALTRGGPPRI</sequence>
<accession>A0A6C0E570</accession>
<dbReference type="GO" id="GO:0003677">
    <property type="term" value="F:DNA binding"/>
    <property type="evidence" value="ECO:0007669"/>
    <property type="project" value="UniProtKB-KW"/>
</dbReference>
<dbReference type="PROSITE" id="PS50943">
    <property type="entry name" value="HTH_CROC1"/>
    <property type="match status" value="1"/>
</dbReference>
<evidence type="ECO:0000256" key="1">
    <source>
        <dbReference type="ARBA" id="ARBA00023125"/>
    </source>
</evidence>
<keyword evidence="1" id="KW-0238">DNA-binding</keyword>
<dbReference type="InterPro" id="IPR010982">
    <property type="entry name" value="Lambda_DNA-bd_dom_sf"/>
</dbReference>
<dbReference type="GO" id="GO:0005634">
    <property type="term" value="C:nucleus"/>
    <property type="evidence" value="ECO:0007669"/>
    <property type="project" value="TreeGrafter"/>
</dbReference>
<dbReference type="SMART" id="SM00530">
    <property type="entry name" value="HTH_XRE"/>
    <property type="match status" value="1"/>
</dbReference>
<evidence type="ECO:0000313" key="3">
    <source>
        <dbReference type="EMBL" id="QHT23908.1"/>
    </source>
</evidence>
<name>A0A6C0E570_9ZZZZ</name>
<proteinExistence type="predicted"/>
<dbReference type="PANTHER" id="PTHR10245:SF15">
    <property type="entry name" value="ENDOTHELIAL DIFFERENTIATION-RELATED FACTOR 1"/>
    <property type="match status" value="1"/>
</dbReference>
<dbReference type="PANTHER" id="PTHR10245">
    <property type="entry name" value="ENDOTHELIAL DIFFERENTIATION-RELATED FACTOR 1 MULTIPROTEIN BRIDGING FACTOR 1"/>
    <property type="match status" value="1"/>
</dbReference>
<dbReference type="EMBL" id="MN739735">
    <property type="protein sequence ID" value="QHT23908.1"/>
    <property type="molecule type" value="Genomic_DNA"/>
</dbReference>
<dbReference type="Pfam" id="PF01381">
    <property type="entry name" value="HTH_3"/>
    <property type="match status" value="1"/>
</dbReference>